<dbReference type="Pfam" id="PF16555">
    <property type="entry name" value="GramPos_pilinD1"/>
    <property type="match status" value="1"/>
</dbReference>
<comment type="caution">
    <text evidence="4">The sequence shown here is derived from an EMBL/GenBank/DDBJ whole genome shotgun (WGS) entry which is preliminary data.</text>
</comment>
<feature type="domain" description="SpaA-like prealbumin fold" evidence="3">
    <location>
        <begin position="371"/>
        <end position="489"/>
    </location>
</feature>
<dbReference type="InterPro" id="IPR032364">
    <property type="entry name" value="GramPos_pilinD1_N"/>
</dbReference>
<dbReference type="Proteomes" id="UP001266099">
    <property type="component" value="Unassembled WGS sequence"/>
</dbReference>
<protein>
    <submittedName>
        <fullName evidence="4">LPXTG-motif cell wall-anchored protein</fullName>
    </submittedName>
</protein>
<keyword evidence="1" id="KW-0472">Membrane</keyword>
<dbReference type="EMBL" id="JAVDUJ010000001">
    <property type="protein sequence ID" value="MDR6939921.1"/>
    <property type="molecule type" value="Genomic_DNA"/>
</dbReference>
<evidence type="ECO:0000259" key="2">
    <source>
        <dbReference type="Pfam" id="PF16555"/>
    </source>
</evidence>
<accession>A0ABU1T3F5</accession>
<evidence type="ECO:0000313" key="5">
    <source>
        <dbReference type="Proteomes" id="UP001266099"/>
    </source>
</evidence>
<sequence>MNVSRPRKLLAVVAVVPLIFAGLISTAFGQLGMPSPEYQINTGKQGSITVHKYKNPTGVPAAATGKQLDDVSQLGETMNDVTFKITQLKKTQSEDFDFSKSGDIIFASQLKAEQFVDFTTGVWKSNMEGFKGKKTDTQITRDQGVATFTQLPVGVYLVQETQAPAGTVKSVPFIVAIPTTDREARNKWMYDLHVYPKNYTLDATKTVADADKHQTQDIIYTVLTDVPALKGGDEDIASYEVYDQLNTNGATATYSEDSVTKVEIIDKNQTPPTKQVQFNAQTDYTVSIENGADQQPKHGLRVKFNKTGLASLSSNSRDSEALQVRTTIKLTVAADFNKQDGIVNKAGFRTRPSSKSEVVEKPTDEVKSYFGKIKLIKTGADDQTKLSGAEFKIYKCTPQDISNVTFDDIQEQNQLFKTGSFGNNYNAGVFTTDGQGEITFPTLHVNDFADNTAVKENKAGYCVVETKAPQGYELLPKPVFVRLAKTDTVANDQTIMHQLKVKNAPSHTPKLPLTGGAGIAAIILIGAAFVGVALLWLRKRTNNA</sequence>
<dbReference type="NCBIfam" id="NF033902">
    <property type="entry name" value="iso_D2_wall_anc"/>
    <property type="match status" value="1"/>
</dbReference>
<dbReference type="InterPro" id="IPR048052">
    <property type="entry name" value="FM1-like"/>
</dbReference>
<dbReference type="NCBIfam" id="TIGR01167">
    <property type="entry name" value="LPXTG_anchor"/>
    <property type="match status" value="1"/>
</dbReference>
<dbReference type="RefSeq" id="WP_309956983.1">
    <property type="nucleotide sequence ID" value="NZ_JAVDUJ010000001.1"/>
</dbReference>
<keyword evidence="1" id="KW-1133">Transmembrane helix</keyword>
<keyword evidence="5" id="KW-1185">Reference proteome</keyword>
<name>A0ABU1T3F5_9ACTO</name>
<dbReference type="InterPro" id="IPR013783">
    <property type="entry name" value="Ig-like_fold"/>
</dbReference>
<feature type="domain" description="Gram-positive pilin subunit D1 N-terminal" evidence="2">
    <location>
        <begin position="44"/>
        <end position="198"/>
    </location>
</feature>
<organism evidence="4 5">
    <name type="scientific">Arcanobacterium hippocoleae</name>
    <dbReference type="NCBI Taxonomy" id="149017"/>
    <lineage>
        <taxon>Bacteria</taxon>
        <taxon>Bacillati</taxon>
        <taxon>Actinomycetota</taxon>
        <taxon>Actinomycetes</taxon>
        <taxon>Actinomycetales</taxon>
        <taxon>Actinomycetaceae</taxon>
        <taxon>Arcanobacterium</taxon>
    </lineage>
</organism>
<evidence type="ECO:0000256" key="1">
    <source>
        <dbReference type="SAM" id="Phobius"/>
    </source>
</evidence>
<proteinExistence type="predicted"/>
<reference evidence="4 5" key="1">
    <citation type="submission" date="2023-07" db="EMBL/GenBank/DDBJ databases">
        <title>Sequencing the genomes of 1000 actinobacteria strains.</title>
        <authorList>
            <person name="Klenk H.-P."/>
        </authorList>
    </citation>
    <scope>NUCLEOTIDE SEQUENCE [LARGE SCALE GENOMIC DNA]</scope>
    <source>
        <strain evidence="4 5">DSM 15539</strain>
    </source>
</reference>
<dbReference type="Pfam" id="PF17802">
    <property type="entry name" value="SpaA"/>
    <property type="match status" value="1"/>
</dbReference>
<dbReference type="InterPro" id="IPR041033">
    <property type="entry name" value="SpaA_PFL_dom_1"/>
</dbReference>
<evidence type="ECO:0000259" key="3">
    <source>
        <dbReference type="Pfam" id="PF17802"/>
    </source>
</evidence>
<dbReference type="Gene3D" id="2.60.40.10">
    <property type="entry name" value="Immunoglobulins"/>
    <property type="match status" value="2"/>
</dbReference>
<gene>
    <name evidence="4" type="ORF">J2S36_001464</name>
</gene>
<evidence type="ECO:0000313" key="4">
    <source>
        <dbReference type="EMBL" id="MDR6939921.1"/>
    </source>
</evidence>
<feature type="transmembrane region" description="Helical" evidence="1">
    <location>
        <begin position="513"/>
        <end position="537"/>
    </location>
</feature>
<dbReference type="Gene3D" id="2.60.40.740">
    <property type="match status" value="1"/>
</dbReference>
<keyword evidence="1" id="KW-0812">Transmembrane</keyword>